<dbReference type="EMBL" id="FXAW01000001">
    <property type="protein sequence ID" value="SMG15189.1"/>
    <property type="molecule type" value="Genomic_DNA"/>
</dbReference>
<accession>A0A1X7IK66</accession>
<evidence type="ECO:0000313" key="19">
    <source>
        <dbReference type="Proteomes" id="UP000193804"/>
    </source>
</evidence>
<keyword evidence="7" id="KW-0732">Signal</keyword>
<evidence type="ECO:0000256" key="3">
    <source>
        <dbReference type="ARBA" id="ARBA00022448"/>
    </source>
</evidence>
<evidence type="ECO:0000256" key="9">
    <source>
        <dbReference type="ARBA" id="ARBA00023065"/>
    </source>
</evidence>
<evidence type="ECO:0000313" key="18">
    <source>
        <dbReference type="EMBL" id="SMG15189.1"/>
    </source>
</evidence>
<name>A0A1X7IK66_9BACT</name>
<keyword evidence="11 15" id="KW-0472">Membrane</keyword>
<reference evidence="19" key="1">
    <citation type="submission" date="2017-04" db="EMBL/GenBank/DDBJ databases">
        <authorList>
            <person name="Varghese N."/>
            <person name="Submissions S."/>
        </authorList>
    </citation>
    <scope>NUCLEOTIDE SEQUENCE [LARGE SCALE GENOMIC DNA]</scope>
    <source>
        <strain evidence="19">DSM 4125</strain>
    </source>
</reference>
<dbReference type="GO" id="GO:0009279">
    <property type="term" value="C:cell outer membrane"/>
    <property type="evidence" value="ECO:0007669"/>
    <property type="project" value="UniProtKB-SubCell"/>
</dbReference>
<keyword evidence="10" id="KW-0626">Porin</keyword>
<evidence type="ECO:0000256" key="5">
    <source>
        <dbReference type="ARBA" id="ARBA00022597"/>
    </source>
</evidence>
<evidence type="ECO:0000259" key="17">
    <source>
        <dbReference type="Pfam" id="PF22461"/>
    </source>
</evidence>
<dbReference type="GO" id="GO:0015159">
    <property type="term" value="F:polysaccharide transmembrane transporter activity"/>
    <property type="evidence" value="ECO:0007669"/>
    <property type="project" value="InterPro"/>
</dbReference>
<keyword evidence="19" id="KW-1185">Reference proteome</keyword>
<dbReference type="InterPro" id="IPR049712">
    <property type="entry name" value="Poly_export"/>
</dbReference>
<evidence type="ECO:0000256" key="15">
    <source>
        <dbReference type="SAM" id="Phobius"/>
    </source>
</evidence>
<dbReference type="InterPro" id="IPR054765">
    <property type="entry name" value="SLBB_dom"/>
</dbReference>
<feature type="domain" description="Polysaccharide export protein N-terminal" evidence="16">
    <location>
        <begin position="51"/>
        <end position="146"/>
    </location>
</feature>
<keyword evidence="13" id="KW-0998">Cell outer membrane</keyword>
<evidence type="ECO:0000256" key="1">
    <source>
        <dbReference type="ARBA" id="ARBA00004571"/>
    </source>
</evidence>
<dbReference type="GO" id="GO:0006811">
    <property type="term" value="P:monoatomic ion transport"/>
    <property type="evidence" value="ECO:0007669"/>
    <property type="project" value="UniProtKB-KW"/>
</dbReference>
<evidence type="ECO:0000256" key="10">
    <source>
        <dbReference type="ARBA" id="ARBA00023114"/>
    </source>
</evidence>
<gene>
    <name evidence="18" type="ORF">SAMN05661096_00735</name>
</gene>
<dbReference type="GO" id="GO:0046930">
    <property type="term" value="C:pore complex"/>
    <property type="evidence" value="ECO:0007669"/>
    <property type="project" value="UniProtKB-KW"/>
</dbReference>
<evidence type="ECO:0000256" key="6">
    <source>
        <dbReference type="ARBA" id="ARBA00022692"/>
    </source>
</evidence>
<dbReference type="PROSITE" id="PS51257">
    <property type="entry name" value="PROKAR_LIPOPROTEIN"/>
    <property type="match status" value="1"/>
</dbReference>
<evidence type="ECO:0000256" key="8">
    <source>
        <dbReference type="ARBA" id="ARBA00023047"/>
    </source>
</evidence>
<feature type="domain" description="SLBB" evidence="17">
    <location>
        <begin position="150"/>
        <end position="229"/>
    </location>
</feature>
<evidence type="ECO:0000256" key="7">
    <source>
        <dbReference type="ARBA" id="ARBA00022729"/>
    </source>
</evidence>
<dbReference type="PANTHER" id="PTHR33619">
    <property type="entry name" value="POLYSACCHARIDE EXPORT PROTEIN GFCE-RELATED"/>
    <property type="match status" value="1"/>
</dbReference>
<evidence type="ECO:0000256" key="2">
    <source>
        <dbReference type="ARBA" id="ARBA00009450"/>
    </source>
</evidence>
<keyword evidence="6 15" id="KW-0812">Transmembrane</keyword>
<feature type="transmembrane region" description="Helical" evidence="15">
    <location>
        <begin position="245"/>
        <end position="264"/>
    </location>
</feature>
<dbReference type="Pfam" id="PF22461">
    <property type="entry name" value="SLBB_2"/>
    <property type="match status" value="1"/>
</dbReference>
<comment type="subcellular location">
    <subcellularLocation>
        <location evidence="1">Cell outer membrane</location>
        <topology evidence="1">Multi-pass membrane protein</topology>
    </subcellularLocation>
</comment>
<dbReference type="Pfam" id="PF02563">
    <property type="entry name" value="Poly_export"/>
    <property type="match status" value="1"/>
</dbReference>
<dbReference type="RefSeq" id="WP_245830813.1">
    <property type="nucleotide sequence ID" value="NZ_FXAW01000001.1"/>
</dbReference>
<protein>
    <submittedName>
        <fullName evidence="18">Polysaccharide export outer membrane protein</fullName>
    </submittedName>
</protein>
<dbReference type="STRING" id="1028.SAMN05661096_00735"/>
<evidence type="ECO:0000256" key="13">
    <source>
        <dbReference type="ARBA" id="ARBA00023237"/>
    </source>
</evidence>
<organism evidence="18 19">
    <name type="scientific">Marivirga sericea</name>
    <dbReference type="NCBI Taxonomy" id="1028"/>
    <lineage>
        <taxon>Bacteria</taxon>
        <taxon>Pseudomonadati</taxon>
        <taxon>Bacteroidota</taxon>
        <taxon>Cytophagia</taxon>
        <taxon>Cytophagales</taxon>
        <taxon>Marivirgaceae</taxon>
        <taxon>Marivirga</taxon>
    </lineage>
</organism>
<dbReference type="PANTHER" id="PTHR33619:SF3">
    <property type="entry name" value="POLYSACCHARIDE EXPORT PROTEIN GFCE-RELATED"/>
    <property type="match status" value="1"/>
</dbReference>
<keyword evidence="14" id="KW-0449">Lipoprotein</keyword>
<comment type="similarity">
    <text evidence="2">Belongs to the BexD/CtrA/VexA family.</text>
</comment>
<dbReference type="Gene3D" id="3.10.560.10">
    <property type="entry name" value="Outer membrane lipoprotein wza domain like"/>
    <property type="match status" value="1"/>
</dbReference>
<keyword evidence="15" id="KW-1133">Transmembrane helix</keyword>
<keyword evidence="4" id="KW-1134">Transmembrane beta strand</keyword>
<dbReference type="GO" id="GO:0015288">
    <property type="term" value="F:porin activity"/>
    <property type="evidence" value="ECO:0007669"/>
    <property type="project" value="UniProtKB-KW"/>
</dbReference>
<evidence type="ECO:0000256" key="12">
    <source>
        <dbReference type="ARBA" id="ARBA00023139"/>
    </source>
</evidence>
<keyword evidence="3" id="KW-0813">Transport</keyword>
<proteinExistence type="inferred from homology"/>
<evidence type="ECO:0000256" key="4">
    <source>
        <dbReference type="ARBA" id="ARBA00022452"/>
    </source>
</evidence>
<sequence length="268" mass="30280">MLIRNITLFVLVAVLFASCVGNKRLVYLQKDDLYEDQPKETVLREYDLTYRDYKIQPQDILSVRFKSLTEEDFDIFSDFGMGGGNMAGGGQGMIGLMGELVDPQGQIGFPVVGKVKVQGMTIFEVQDTLQSIAEQYVEDPTVKVRLLNYRFTVLGEVNGEKIVTTQNTRITFMEAIGMAGGLTELASRDNVKVIRQKGDTAEIFYINLLEEDFIESEKFYVYQNDIIIVPPLRQRPIRRYYSQNLSLLLSSVSAVLFIGSFFGLSATR</sequence>
<keyword evidence="12" id="KW-0564">Palmitate</keyword>
<evidence type="ECO:0000259" key="16">
    <source>
        <dbReference type="Pfam" id="PF02563"/>
    </source>
</evidence>
<evidence type="ECO:0000256" key="11">
    <source>
        <dbReference type="ARBA" id="ARBA00023136"/>
    </source>
</evidence>
<dbReference type="InterPro" id="IPR003715">
    <property type="entry name" value="Poly_export_N"/>
</dbReference>
<keyword evidence="8" id="KW-0625">Polysaccharide transport</keyword>
<evidence type="ECO:0000256" key="14">
    <source>
        <dbReference type="ARBA" id="ARBA00023288"/>
    </source>
</evidence>
<keyword evidence="9" id="KW-0406">Ion transport</keyword>
<keyword evidence="5" id="KW-0762">Sugar transport</keyword>
<dbReference type="AlphaFoldDB" id="A0A1X7IK66"/>
<dbReference type="Proteomes" id="UP000193804">
    <property type="component" value="Unassembled WGS sequence"/>
</dbReference>